<dbReference type="Proteomes" id="UP000581206">
    <property type="component" value="Unassembled WGS sequence"/>
</dbReference>
<protein>
    <recommendedName>
        <fullName evidence="3">tRNA threonylcarbamoyladenosine biosynthesis protein TsaE</fullName>
    </recommendedName>
    <alternativeName>
        <fullName evidence="11">t(6)A37 threonylcarbamoyladenosine biosynthesis protein TsaE</fullName>
    </alternativeName>
</protein>
<evidence type="ECO:0000256" key="3">
    <source>
        <dbReference type="ARBA" id="ARBA00019010"/>
    </source>
</evidence>
<evidence type="ECO:0000256" key="11">
    <source>
        <dbReference type="ARBA" id="ARBA00032441"/>
    </source>
</evidence>
<dbReference type="Pfam" id="PF02367">
    <property type="entry name" value="TsaE"/>
    <property type="match status" value="1"/>
</dbReference>
<evidence type="ECO:0000256" key="10">
    <source>
        <dbReference type="ARBA" id="ARBA00024908"/>
    </source>
</evidence>
<keyword evidence="5" id="KW-0819">tRNA processing</keyword>
<evidence type="ECO:0000256" key="1">
    <source>
        <dbReference type="ARBA" id="ARBA00004496"/>
    </source>
</evidence>
<dbReference type="Gene3D" id="3.40.50.300">
    <property type="entry name" value="P-loop containing nucleotide triphosphate hydrolases"/>
    <property type="match status" value="1"/>
</dbReference>
<keyword evidence="6" id="KW-0479">Metal-binding</keyword>
<evidence type="ECO:0000256" key="6">
    <source>
        <dbReference type="ARBA" id="ARBA00022723"/>
    </source>
</evidence>
<dbReference type="RefSeq" id="WP_168630756.1">
    <property type="nucleotide sequence ID" value="NZ_BONL01000026.1"/>
</dbReference>
<comment type="function">
    <text evidence="10">Required for the formation of a threonylcarbamoyl group on adenosine at position 37 (t(6)A37) in tRNAs that read codons beginning with adenine. Is involved in the transfer of the threonylcarbamoyl moiety of threonylcarbamoyl-AMP (TC-AMP) to the N6 group of A37, together with TsaD and TsaB. TsaE seems to play an indirect role in the t(6)A biosynthesis pathway, possibly in regulating the core enzymatic function of TsaD.</text>
</comment>
<keyword evidence="9" id="KW-0460">Magnesium</keyword>
<dbReference type="AlphaFoldDB" id="A0A7X6KWR6"/>
<evidence type="ECO:0000313" key="13">
    <source>
        <dbReference type="Proteomes" id="UP000581206"/>
    </source>
</evidence>
<evidence type="ECO:0000256" key="7">
    <source>
        <dbReference type="ARBA" id="ARBA00022741"/>
    </source>
</evidence>
<proteinExistence type="inferred from homology"/>
<accession>A0A7X6KWR6</accession>
<dbReference type="GO" id="GO:0002949">
    <property type="term" value="P:tRNA threonylcarbamoyladenosine modification"/>
    <property type="evidence" value="ECO:0007669"/>
    <property type="project" value="InterPro"/>
</dbReference>
<dbReference type="InterPro" id="IPR003442">
    <property type="entry name" value="T6A_TsaE"/>
</dbReference>
<dbReference type="PANTHER" id="PTHR33540">
    <property type="entry name" value="TRNA THREONYLCARBAMOYLADENOSINE BIOSYNTHESIS PROTEIN TSAE"/>
    <property type="match status" value="1"/>
</dbReference>
<comment type="caution">
    <text evidence="12">The sequence shown here is derived from an EMBL/GenBank/DDBJ whole genome shotgun (WGS) entry which is preliminary data.</text>
</comment>
<evidence type="ECO:0000256" key="8">
    <source>
        <dbReference type="ARBA" id="ARBA00022840"/>
    </source>
</evidence>
<keyword evidence="12" id="KW-0808">Transferase</keyword>
<comment type="subcellular location">
    <subcellularLocation>
        <location evidence="1">Cytoplasm</location>
    </subcellularLocation>
</comment>
<keyword evidence="7" id="KW-0547">Nucleotide-binding</keyword>
<keyword evidence="4" id="KW-0963">Cytoplasm</keyword>
<dbReference type="GO" id="GO:0005737">
    <property type="term" value="C:cytoplasm"/>
    <property type="evidence" value="ECO:0007669"/>
    <property type="project" value="UniProtKB-SubCell"/>
</dbReference>
<organism evidence="12 13">
    <name type="scientific">Cellulomonas denverensis</name>
    <dbReference type="NCBI Taxonomy" id="264297"/>
    <lineage>
        <taxon>Bacteria</taxon>
        <taxon>Bacillati</taxon>
        <taxon>Actinomycetota</taxon>
        <taxon>Actinomycetes</taxon>
        <taxon>Micrococcales</taxon>
        <taxon>Cellulomonadaceae</taxon>
        <taxon>Cellulomonas</taxon>
    </lineage>
</organism>
<dbReference type="GO" id="GO:0016740">
    <property type="term" value="F:transferase activity"/>
    <property type="evidence" value="ECO:0007669"/>
    <property type="project" value="UniProtKB-KW"/>
</dbReference>
<evidence type="ECO:0000256" key="5">
    <source>
        <dbReference type="ARBA" id="ARBA00022694"/>
    </source>
</evidence>
<keyword evidence="13" id="KW-1185">Reference proteome</keyword>
<dbReference type="PANTHER" id="PTHR33540:SF2">
    <property type="entry name" value="TRNA THREONYLCARBAMOYLADENOSINE BIOSYNTHESIS PROTEIN TSAE"/>
    <property type="match status" value="1"/>
</dbReference>
<name>A0A7X6KWR6_9CELL</name>
<dbReference type="GO" id="GO:0046872">
    <property type="term" value="F:metal ion binding"/>
    <property type="evidence" value="ECO:0007669"/>
    <property type="project" value="UniProtKB-KW"/>
</dbReference>
<evidence type="ECO:0000256" key="4">
    <source>
        <dbReference type="ARBA" id="ARBA00022490"/>
    </source>
</evidence>
<evidence type="ECO:0000256" key="9">
    <source>
        <dbReference type="ARBA" id="ARBA00022842"/>
    </source>
</evidence>
<dbReference type="NCBIfam" id="TIGR00150">
    <property type="entry name" value="T6A_YjeE"/>
    <property type="match status" value="1"/>
</dbReference>
<dbReference type="InterPro" id="IPR027417">
    <property type="entry name" value="P-loop_NTPase"/>
</dbReference>
<evidence type="ECO:0000313" key="12">
    <source>
        <dbReference type="EMBL" id="NKY23626.1"/>
    </source>
</evidence>
<dbReference type="GO" id="GO:0005524">
    <property type="term" value="F:ATP binding"/>
    <property type="evidence" value="ECO:0007669"/>
    <property type="project" value="UniProtKB-KW"/>
</dbReference>
<gene>
    <name evidence="12" type="primary">tsaE</name>
    <name evidence="12" type="ORF">HGA03_13215</name>
</gene>
<dbReference type="EMBL" id="JAAXOX010000007">
    <property type="protein sequence ID" value="NKY23626.1"/>
    <property type="molecule type" value="Genomic_DNA"/>
</dbReference>
<sequence>MTIEVELPDAGSTRAYGEALAGLLRAGDLVVLTGDLGAGKTTLTQGIGTGLGVRGAVASPTFIIARVHPSLVDGPALVHVDAYRLGSLDEVDALDLDASLEESVTVVEWGEGLVEQLAQDRLEIALHRPHGGDPLAEDASAGTRRVTLTPVGERWRDVPLPTTPTV</sequence>
<dbReference type="SUPFAM" id="SSF52540">
    <property type="entry name" value="P-loop containing nucleoside triphosphate hydrolases"/>
    <property type="match status" value="1"/>
</dbReference>
<reference evidence="12 13" key="1">
    <citation type="submission" date="2020-04" db="EMBL/GenBank/DDBJ databases">
        <title>MicrobeNet Type strains.</title>
        <authorList>
            <person name="Nicholson A.C."/>
        </authorList>
    </citation>
    <scope>NUCLEOTIDE SEQUENCE [LARGE SCALE GENOMIC DNA]</scope>
    <source>
        <strain evidence="12 13">ATCC BAA-788</strain>
    </source>
</reference>
<comment type="similarity">
    <text evidence="2">Belongs to the TsaE family.</text>
</comment>
<evidence type="ECO:0000256" key="2">
    <source>
        <dbReference type="ARBA" id="ARBA00007599"/>
    </source>
</evidence>
<keyword evidence="8" id="KW-0067">ATP-binding</keyword>